<dbReference type="RefSeq" id="WP_144238466.1">
    <property type="nucleotide sequence ID" value="NZ_JACJTA010000142.1"/>
</dbReference>
<dbReference type="Proteomes" id="UP000660380">
    <property type="component" value="Unassembled WGS sequence"/>
</dbReference>
<gene>
    <name evidence="1" type="ORF">H6G81_33485</name>
</gene>
<reference evidence="1 2" key="1">
    <citation type="journal article" date="2020" name="ISME J.">
        <title>Comparative genomics reveals insights into cyanobacterial evolution and habitat adaptation.</title>
        <authorList>
            <person name="Chen M.Y."/>
            <person name="Teng W.K."/>
            <person name="Zhao L."/>
            <person name="Hu C.X."/>
            <person name="Zhou Y.K."/>
            <person name="Han B.P."/>
            <person name="Song L.R."/>
            <person name="Shu W.S."/>
        </authorList>
    </citation>
    <scope>NUCLEOTIDE SEQUENCE [LARGE SCALE GENOMIC DNA]</scope>
    <source>
        <strain evidence="1 2">FACHB-248</strain>
    </source>
</reference>
<protein>
    <submittedName>
        <fullName evidence="1">Uncharacterized protein</fullName>
    </submittedName>
</protein>
<comment type="caution">
    <text evidence="1">The sequence shown here is derived from an EMBL/GenBank/DDBJ whole genome shotgun (WGS) entry which is preliminary data.</text>
</comment>
<evidence type="ECO:0000313" key="2">
    <source>
        <dbReference type="Proteomes" id="UP000660380"/>
    </source>
</evidence>
<organism evidence="1 2">
    <name type="scientific">Scytonema hofmannii FACHB-248</name>
    <dbReference type="NCBI Taxonomy" id="1842502"/>
    <lineage>
        <taxon>Bacteria</taxon>
        <taxon>Bacillati</taxon>
        <taxon>Cyanobacteriota</taxon>
        <taxon>Cyanophyceae</taxon>
        <taxon>Nostocales</taxon>
        <taxon>Scytonemataceae</taxon>
        <taxon>Scytonema</taxon>
    </lineage>
</organism>
<dbReference type="EMBL" id="JACJTA010000142">
    <property type="protein sequence ID" value="MBD2609286.1"/>
    <property type="molecule type" value="Genomic_DNA"/>
</dbReference>
<evidence type="ECO:0000313" key="1">
    <source>
        <dbReference type="EMBL" id="MBD2609286.1"/>
    </source>
</evidence>
<name>A0ABR8H1Y8_9CYAN</name>
<sequence length="60" mass="6896">MPNEHFWVLGDRIIRKMPKTLEDVSDSGAIILNTIDGALPVPRQHTLQLNSFFFHTSSFR</sequence>
<proteinExistence type="predicted"/>
<keyword evidence="2" id="KW-1185">Reference proteome</keyword>
<accession>A0ABR8H1Y8</accession>